<comment type="similarity">
    <text evidence="2">Belongs to the PER33/POM33 family.</text>
</comment>
<proteinExistence type="inferred from homology"/>
<feature type="transmembrane region" description="Helical" evidence="6">
    <location>
        <begin position="96"/>
        <end position="120"/>
    </location>
</feature>
<evidence type="ECO:0000256" key="1">
    <source>
        <dbReference type="ARBA" id="ARBA00004141"/>
    </source>
</evidence>
<dbReference type="GO" id="GO:0005783">
    <property type="term" value="C:endoplasmic reticulum"/>
    <property type="evidence" value="ECO:0007669"/>
    <property type="project" value="TreeGrafter"/>
</dbReference>
<dbReference type="OrthoDB" id="5581259at2759"/>
<gene>
    <name evidence="7" type="ORF">AYI70_g4274</name>
</gene>
<keyword evidence="3 6" id="KW-0812">Transmembrane</keyword>
<keyword evidence="5 6" id="KW-0472">Membrane</keyword>
<keyword evidence="4 6" id="KW-1133">Transmembrane helix</keyword>
<dbReference type="InterPro" id="IPR051645">
    <property type="entry name" value="PER33/POM33_regulator"/>
</dbReference>
<evidence type="ECO:0000256" key="3">
    <source>
        <dbReference type="ARBA" id="ARBA00022692"/>
    </source>
</evidence>
<evidence type="ECO:0000313" key="8">
    <source>
        <dbReference type="Proteomes" id="UP000187283"/>
    </source>
</evidence>
<dbReference type="STRING" id="133412.A0A1R1Y0F1"/>
<evidence type="ECO:0000256" key="5">
    <source>
        <dbReference type="ARBA" id="ARBA00023136"/>
    </source>
</evidence>
<protein>
    <submittedName>
        <fullName evidence="7">Tetra-spanning protein 1</fullName>
    </submittedName>
</protein>
<feature type="transmembrane region" description="Helical" evidence="6">
    <location>
        <begin position="174"/>
        <end position="195"/>
    </location>
</feature>
<name>A0A1R1Y0F1_9FUNG</name>
<dbReference type="GO" id="GO:0016020">
    <property type="term" value="C:membrane"/>
    <property type="evidence" value="ECO:0007669"/>
    <property type="project" value="UniProtKB-SubCell"/>
</dbReference>
<dbReference type="GO" id="GO:0071786">
    <property type="term" value="P:endoplasmic reticulum tubular network organization"/>
    <property type="evidence" value="ECO:0007669"/>
    <property type="project" value="TreeGrafter"/>
</dbReference>
<comment type="caution">
    <text evidence="7">The sequence shown here is derived from an EMBL/GenBank/DDBJ whole genome shotgun (WGS) entry which is preliminary data.</text>
</comment>
<dbReference type="AlphaFoldDB" id="A0A1R1Y0F1"/>
<evidence type="ECO:0000313" key="7">
    <source>
        <dbReference type="EMBL" id="OMJ20176.1"/>
    </source>
</evidence>
<comment type="subcellular location">
    <subcellularLocation>
        <location evidence="1">Membrane</location>
        <topology evidence="1">Multi-pass membrane protein</topology>
    </subcellularLocation>
</comment>
<dbReference type="PANTHER" id="PTHR12703">
    <property type="entry name" value="TRANSMEMBRANE PROTEIN 33"/>
    <property type="match status" value="1"/>
</dbReference>
<evidence type="ECO:0000256" key="2">
    <source>
        <dbReference type="ARBA" id="ARBA00007322"/>
    </source>
</evidence>
<dbReference type="EMBL" id="LSSN01001309">
    <property type="protein sequence ID" value="OMJ20176.1"/>
    <property type="molecule type" value="Genomic_DNA"/>
</dbReference>
<organism evidence="7 8">
    <name type="scientific">Smittium culicis</name>
    <dbReference type="NCBI Taxonomy" id="133412"/>
    <lineage>
        <taxon>Eukaryota</taxon>
        <taxon>Fungi</taxon>
        <taxon>Fungi incertae sedis</taxon>
        <taxon>Zoopagomycota</taxon>
        <taxon>Kickxellomycotina</taxon>
        <taxon>Harpellomycetes</taxon>
        <taxon>Harpellales</taxon>
        <taxon>Legeriomycetaceae</taxon>
        <taxon>Smittium</taxon>
    </lineage>
</organism>
<feature type="transmembrane region" description="Helical" evidence="6">
    <location>
        <begin position="201"/>
        <end position="219"/>
    </location>
</feature>
<keyword evidence="8" id="KW-1185">Reference proteome</keyword>
<feature type="transmembrane region" description="Helical" evidence="6">
    <location>
        <begin position="26"/>
        <end position="48"/>
    </location>
</feature>
<dbReference type="PANTHER" id="PTHR12703:SF4">
    <property type="entry name" value="TRANSMEMBRANE PROTEIN 33"/>
    <property type="match status" value="1"/>
</dbReference>
<evidence type="ECO:0000256" key="4">
    <source>
        <dbReference type="ARBA" id="ARBA00022989"/>
    </source>
</evidence>
<accession>A0A1R1Y0F1</accession>
<dbReference type="GO" id="GO:0061024">
    <property type="term" value="P:membrane organization"/>
    <property type="evidence" value="ECO:0007669"/>
    <property type="project" value="TreeGrafter"/>
</dbReference>
<reference evidence="7 8" key="1">
    <citation type="submission" date="2017-01" db="EMBL/GenBank/DDBJ databases">
        <authorList>
            <person name="Mah S.A."/>
            <person name="Swanson W.J."/>
            <person name="Moy G.W."/>
            <person name="Vacquier V.D."/>
        </authorList>
    </citation>
    <scope>NUCLEOTIDE SEQUENCE [LARGE SCALE GENOMIC DNA]</scope>
    <source>
        <strain evidence="7 8">GSMNP</strain>
    </source>
</reference>
<sequence>MASSEIPKANLPVSARLIQTAKTAQFSWWLGHVTSLIFGTLCLLNYFFKPAASRTYYYLAFIGACVSYGISVYKTYGPPQFTLPFLQRLIIDENVQYIVLAIFFYTQSPIIVTLVPFYIFSIFHASSYFRLTMIPLLFPSVVSELENSRTSAPGSSAQLSIPAKISRFLGTRVGSYYSIALKVVSIWEIVVVFLWLSLGALTFQISFFAPIIFVQFLRLRYVTSPQTRAAFTNVRAFLDNKLTPPTAGPKVPPAVTKYYTIARNYVITIGDQLVNTPNRQN</sequence>
<dbReference type="Pfam" id="PF03661">
    <property type="entry name" value="TMEM33_Pom33"/>
    <property type="match status" value="1"/>
</dbReference>
<dbReference type="Proteomes" id="UP000187283">
    <property type="component" value="Unassembled WGS sequence"/>
</dbReference>
<feature type="transmembrane region" description="Helical" evidence="6">
    <location>
        <begin position="55"/>
        <end position="76"/>
    </location>
</feature>
<evidence type="ECO:0000256" key="6">
    <source>
        <dbReference type="SAM" id="Phobius"/>
    </source>
</evidence>
<dbReference type="InterPro" id="IPR005344">
    <property type="entry name" value="TMEM33/Pom33"/>
</dbReference>